<dbReference type="AlphaFoldDB" id="A0A0G3H5F5"/>
<gene>
    <name evidence="2" type="ORF">CTEST_02625</name>
</gene>
<protein>
    <submittedName>
        <fullName evidence="2">Uncharacterized protein</fullName>
    </submittedName>
</protein>
<name>A0A0G3H5F5_9CORY</name>
<evidence type="ECO:0000313" key="3">
    <source>
        <dbReference type="Proteomes" id="UP000035540"/>
    </source>
</evidence>
<dbReference type="PATRIC" id="fig|136857.5.peg.515"/>
<organism evidence="2 3">
    <name type="scientific">Corynebacterium testudinoris</name>
    <dbReference type="NCBI Taxonomy" id="136857"/>
    <lineage>
        <taxon>Bacteria</taxon>
        <taxon>Bacillati</taxon>
        <taxon>Actinomycetota</taxon>
        <taxon>Actinomycetes</taxon>
        <taxon>Mycobacteriales</taxon>
        <taxon>Corynebacteriaceae</taxon>
        <taxon>Corynebacterium</taxon>
    </lineage>
</organism>
<evidence type="ECO:0000256" key="1">
    <source>
        <dbReference type="SAM" id="Phobius"/>
    </source>
</evidence>
<feature type="transmembrane region" description="Helical" evidence="1">
    <location>
        <begin position="40"/>
        <end position="56"/>
    </location>
</feature>
<feature type="transmembrane region" description="Helical" evidence="1">
    <location>
        <begin position="18"/>
        <end position="34"/>
    </location>
</feature>
<evidence type="ECO:0000313" key="2">
    <source>
        <dbReference type="EMBL" id="AKK07980.1"/>
    </source>
</evidence>
<reference evidence="2 3" key="1">
    <citation type="journal article" date="2015" name="Genome Announc.">
        <title>Complete Genome Sequence of the Type Strain Corynebacterium testudinoris DSM 44614, Recovered from Necrotic Lesions in the Mouth of a Tortoise.</title>
        <authorList>
            <person name="Ruckert C."/>
            <person name="Kriete M."/>
            <person name="Jaenicke S."/>
            <person name="Winkler A."/>
            <person name="Tauch A."/>
        </authorList>
    </citation>
    <scope>NUCLEOTIDE SEQUENCE [LARGE SCALE GENOMIC DNA]</scope>
    <source>
        <strain evidence="2 3">DSM 44614</strain>
    </source>
</reference>
<dbReference type="STRING" id="136857.CTEST_02625"/>
<accession>A0A0G3H5F5</accession>
<dbReference type="EMBL" id="CP011545">
    <property type="protein sequence ID" value="AKK07980.1"/>
    <property type="molecule type" value="Genomic_DNA"/>
</dbReference>
<keyword evidence="3" id="KW-1185">Reference proteome</keyword>
<keyword evidence="1" id="KW-0472">Membrane</keyword>
<dbReference type="KEGG" id="cted:CTEST_02625"/>
<keyword evidence="1" id="KW-1133">Transmembrane helix</keyword>
<dbReference type="Proteomes" id="UP000035540">
    <property type="component" value="Chromosome"/>
</dbReference>
<keyword evidence="1" id="KW-0812">Transmembrane</keyword>
<reference evidence="3" key="2">
    <citation type="submission" date="2015-05" db="EMBL/GenBank/DDBJ databases">
        <title>Complete genome sequence of Corynebacterium testudinoris DSM 44614, recovered from necrotic lesions in the mouth of a tortoise.</title>
        <authorList>
            <person name="Ruckert C."/>
            <person name="Albersmeier A."/>
            <person name="Winkler A."/>
            <person name="Tauch A."/>
        </authorList>
    </citation>
    <scope>NUCLEOTIDE SEQUENCE [LARGE SCALE GENOMIC DNA]</scope>
    <source>
        <strain evidence="3">DSM 44614</strain>
    </source>
</reference>
<sequence length="72" mass="8276">MFPWTVSKERFSKLKKPWLTLFVIAFFVAIYAMTSDETTIAIIAWGAFIVAAFMLWDPRKLRGTKQSDSIEG</sequence>
<proteinExistence type="predicted"/>